<dbReference type="EMBL" id="LT629710">
    <property type="protein sequence ID" value="SDO64170.1"/>
    <property type="molecule type" value="Genomic_DNA"/>
</dbReference>
<dbReference type="InterPro" id="IPR007922">
    <property type="entry name" value="DciA-like"/>
</dbReference>
<dbReference type="RefSeq" id="WP_090481646.1">
    <property type="nucleotide sequence ID" value="NZ_LT629710.1"/>
</dbReference>
<evidence type="ECO:0000313" key="2">
    <source>
        <dbReference type="EMBL" id="SDO64170.1"/>
    </source>
</evidence>
<dbReference type="Pfam" id="PF05258">
    <property type="entry name" value="DciA"/>
    <property type="match status" value="1"/>
</dbReference>
<evidence type="ECO:0000256" key="1">
    <source>
        <dbReference type="SAM" id="MobiDB-lite"/>
    </source>
</evidence>
<dbReference type="Proteomes" id="UP000198741">
    <property type="component" value="Chromosome I"/>
</dbReference>
<dbReference type="STRING" id="1090615.SAMN04515671_1561"/>
<gene>
    <name evidence="2" type="ORF">SAMN04515671_1561</name>
</gene>
<dbReference type="PANTHER" id="PTHR36456">
    <property type="entry name" value="UPF0232 PROTEIN SCO3875"/>
    <property type="match status" value="1"/>
</dbReference>
<accession>A0A1H0L8A5</accession>
<dbReference type="AlphaFoldDB" id="A0A1H0L8A5"/>
<name>A0A1H0L8A5_9ACTN</name>
<dbReference type="OrthoDB" id="5516926at2"/>
<keyword evidence="3" id="KW-1185">Reference proteome</keyword>
<evidence type="ECO:0000313" key="3">
    <source>
        <dbReference type="Proteomes" id="UP000198741"/>
    </source>
</evidence>
<proteinExistence type="predicted"/>
<feature type="region of interest" description="Disordered" evidence="1">
    <location>
        <begin position="1"/>
        <end position="77"/>
    </location>
</feature>
<feature type="region of interest" description="Disordered" evidence="1">
    <location>
        <begin position="163"/>
        <end position="187"/>
    </location>
</feature>
<protein>
    <submittedName>
        <fullName evidence="2">Predicted nucleic acid-binding protein, contains Zn-ribbon domain (Includes truncated derivatives)</fullName>
    </submittedName>
</protein>
<sequence length="187" mass="19823">MSTPNDDDQRPGPAKRGPDLARDALNAARAQSAARKKTAAQNPQANPKGRRAGSAASLQRRRWSGSGPDARDPAPLGATMKRWLGDVGAGADLTKATVLGRWAEIVGPDIADHCEPVSLVDGELVLRAESTTWATVLRGMAPQIVARINKEVGHGSVLRVRAQGPSSPSWRFGPRHVSGRGPRDTYG</sequence>
<organism evidence="2 3">
    <name type="scientific">Nakamurella panacisegetis</name>
    <dbReference type="NCBI Taxonomy" id="1090615"/>
    <lineage>
        <taxon>Bacteria</taxon>
        <taxon>Bacillati</taxon>
        <taxon>Actinomycetota</taxon>
        <taxon>Actinomycetes</taxon>
        <taxon>Nakamurellales</taxon>
        <taxon>Nakamurellaceae</taxon>
        <taxon>Nakamurella</taxon>
    </lineage>
</organism>
<reference evidence="2 3" key="1">
    <citation type="submission" date="2016-10" db="EMBL/GenBank/DDBJ databases">
        <authorList>
            <person name="de Groot N.N."/>
        </authorList>
    </citation>
    <scope>NUCLEOTIDE SEQUENCE [LARGE SCALE GENOMIC DNA]</scope>
    <source>
        <strain evidence="3">P4-7,KCTC 19426,CECT 7604</strain>
    </source>
</reference>
<feature type="compositionally biased region" description="Low complexity" evidence="1">
    <location>
        <begin position="23"/>
        <end position="33"/>
    </location>
</feature>
<dbReference type="PANTHER" id="PTHR36456:SF1">
    <property type="entry name" value="UPF0232 PROTEIN SCO3875"/>
    <property type="match status" value="1"/>
</dbReference>